<dbReference type="InterPro" id="IPR036259">
    <property type="entry name" value="MFS_trans_sf"/>
</dbReference>
<feature type="transmembrane region" description="Helical" evidence="2">
    <location>
        <begin position="377"/>
        <end position="397"/>
    </location>
</feature>
<keyword evidence="2" id="KW-0812">Transmembrane</keyword>
<feature type="transmembrane region" description="Helical" evidence="2">
    <location>
        <begin position="216"/>
        <end position="237"/>
    </location>
</feature>
<organism evidence="3 4">
    <name type="scientific">Owenia fusiformis</name>
    <name type="common">Polychaete worm</name>
    <dbReference type="NCBI Taxonomy" id="6347"/>
    <lineage>
        <taxon>Eukaryota</taxon>
        <taxon>Metazoa</taxon>
        <taxon>Spiralia</taxon>
        <taxon>Lophotrochozoa</taxon>
        <taxon>Annelida</taxon>
        <taxon>Polychaeta</taxon>
        <taxon>Sedentaria</taxon>
        <taxon>Canalipalpata</taxon>
        <taxon>Sabellida</taxon>
        <taxon>Oweniida</taxon>
        <taxon>Oweniidae</taxon>
        <taxon>Owenia</taxon>
    </lineage>
</organism>
<dbReference type="InterPro" id="IPR050327">
    <property type="entry name" value="Proton-linked_MCT"/>
</dbReference>
<dbReference type="OrthoDB" id="6499973at2759"/>
<comment type="caution">
    <text evidence="3">The sequence shown here is derived from an EMBL/GenBank/DDBJ whole genome shotgun (WGS) entry which is preliminary data.</text>
</comment>
<protein>
    <submittedName>
        <fullName evidence="3">Uncharacterized protein</fullName>
    </submittedName>
</protein>
<feature type="transmembrane region" description="Helical" evidence="2">
    <location>
        <begin position="161"/>
        <end position="179"/>
    </location>
</feature>
<dbReference type="AlphaFoldDB" id="A0A8J1XJD2"/>
<feature type="transmembrane region" description="Helical" evidence="2">
    <location>
        <begin position="466"/>
        <end position="487"/>
    </location>
</feature>
<sequence>MKFGKKKAGGQEKQTQEQIDQSLPLTQNGHKQNTNGDATISNGEPTHTNGDIDIIDGEDCEDGVKIIKKTKSGLVHADDHVAPDGGYGWLVMFTSFWVNGTIFGILNTFGVLYVRMLKDFSNGSEDMAFKTSWVGSLYIGMTFGMSPVASILTDRLGIRKTAILGGIIATSGMLASSFIRQLEWLYLTYGILLGFGSSLVYTPSMVILGHYFRKRLGIVNGIVCFGSSVFTIALPFIENYLLDTIGLANTMRVLAGLMATLILCGISFIPMYTNRHEELDHYLSTASLADTVQGCCTWVKKFLNVSIWKNFGYVMWVVSVPVALFGYFIPFVHLVKHTGDIFPDFDGGILVMCLGATSGVGRLLFGKLADLPKCNRVRMQQIGLAIMGVSTTCIPFAGHWGGLIAIVLVLGIFDGCFVCLLGPIAFDILGPKGASQGLGFLLGLFSIPMTVGPPVAGLLYDHMHTYRIAFHIAGAPPLIGALLMFLIPRVRQHFPAVSEVEDIAAMNMENLDEKKVGEKTSEYFIELNRKWRESNRNLDENSLSGSCALLPIANQNGKISKSVDFKDLHILRLKNEGPHLTRSLNFKDVDMDAKSKKGKVLKEV</sequence>
<evidence type="ECO:0000256" key="1">
    <source>
        <dbReference type="SAM" id="MobiDB-lite"/>
    </source>
</evidence>
<evidence type="ECO:0000313" key="4">
    <source>
        <dbReference type="Proteomes" id="UP000749559"/>
    </source>
</evidence>
<keyword evidence="2" id="KW-0472">Membrane</keyword>
<accession>A0A8J1XJD2</accession>
<dbReference type="GO" id="GO:0022857">
    <property type="term" value="F:transmembrane transporter activity"/>
    <property type="evidence" value="ECO:0007669"/>
    <property type="project" value="InterPro"/>
</dbReference>
<dbReference type="Proteomes" id="UP000749559">
    <property type="component" value="Unassembled WGS sequence"/>
</dbReference>
<feature type="region of interest" description="Disordered" evidence="1">
    <location>
        <begin position="1"/>
        <end position="53"/>
    </location>
</feature>
<feature type="transmembrane region" description="Helical" evidence="2">
    <location>
        <begin position="89"/>
        <end position="113"/>
    </location>
</feature>
<dbReference type="EMBL" id="CAIIXF020000011">
    <property type="protein sequence ID" value="CAH1799429.1"/>
    <property type="molecule type" value="Genomic_DNA"/>
</dbReference>
<feature type="compositionally biased region" description="Polar residues" evidence="1">
    <location>
        <begin position="12"/>
        <end position="49"/>
    </location>
</feature>
<dbReference type="Gene3D" id="1.20.1250.20">
    <property type="entry name" value="MFS general substrate transporter like domains"/>
    <property type="match status" value="2"/>
</dbReference>
<proteinExistence type="predicted"/>
<dbReference type="Pfam" id="PF07690">
    <property type="entry name" value="MFS_1"/>
    <property type="match status" value="1"/>
</dbReference>
<feature type="transmembrane region" description="Helical" evidence="2">
    <location>
        <begin position="133"/>
        <end position="152"/>
    </location>
</feature>
<name>A0A8J1XJD2_OWEFU</name>
<evidence type="ECO:0000256" key="2">
    <source>
        <dbReference type="SAM" id="Phobius"/>
    </source>
</evidence>
<feature type="transmembrane region" description="Helical" evidence="2">
    <location>
        <begin position="347"/>
        <end position="365"/>
    </location>
</feature>
<feature type="transmembrane region" description="Helical" evidence="2">
    <location>
        <begin position="403"/>
        <end position="426"/>
    </location>
</feature>
<reference evidence="3" key="1">
    <citation type="submission" date="2022-03" db="EMBL/GenBank/DDBJ databases">
        <authorList>
            <person name="Martin C."/>
        </authorList>
    </citation>
    <scope>NUCLEOTIDE SEQUENCE</scope>
</reference>
<feature type="transmembrane region" description="Helical" evidence="2">
    <location>
        <begin position="249"/>
        <end position="269"/>
    </location>
</feature>
<keyword evidence="4" id="KW-1185">Reference proteome</keyword>
<dbReference type="PANTHER" id="PTHR11360:SF251">
    <property type="entry name" value="MAJOR FACILITATOR SUPERFAMILY (MFS) PROFILE DOMAIN-CONTAINING PROTEIN"/>
    <property type="match status" value="1"/>
</dbReference>
<feature type="transmembrane region" description="Helical" evidence="2">
    <location>
        <begin position="311"/>
        <end position="335"/>
    </location>
</feature>
<dbReference type="InterPro" id="IPR011701">
    <property type="entry name" value="MFS"/>
</dbReference>
<feature type="transmembrane region" description="Helical" evidence="2">
    <location>
        <begin position="185"/>
        <end position="209"/>
    </location>
</feature>
<dbReference type="SUPFAM" id="SSF103473">
    <property type="entry name" value="MFS general substrate transporter"/>
    <property type="match status" value="1"/>
</dbReference>
<dbReference type="PANTHER" id="PTHR11360">
    <property type="entry name" value="MONOCARBOXYLATE TRANSPORTER"/>
    <property type="match status" value="1"/>
</dbReference>
<gene>
    <name evidence="3" type="ORF">OFUS_LOCUS23440</name>
</gene>
<keyword evidence="2" id="KW-1133">Transmembrane helix</keyword>
<feature type="transmembrane region" description="Helical" evidence="2">
    <location>
        <begin position="438"/>
        <end position="460"/>
    </location>
</feature>
<evidence type="ECO:0000313" key="3">
    <source>
        <dbReference type="EMBL" id="CAH1799429.1"/>
    </source>
</evidence>